<reference evidence="1" key="1">
    <citation type="submission" date="2023-04" db="EMBL/GenBank/DDBJ databases">
        <title>A chromosome-level genome assembly of the parasitoid wasp Eretmocerus hayati.</title>
        <authorList>
            <person name="Zhong Y."/>
            <person name="Liu S."/>
            <person name="Liu Y."/>
        </authorList>
    </citation>
    <scope>NUCLEOTIDE SEQUENCE</scope>
    <source>
        <strain evidence="1">ZJU_SS_LIU_2023</strain>
    </source>
</reference>
<accession>A0ACC2P9X8</accession>
<gene>
    <name evidence="1" type="ORF">QAD02_014372</name>
</gene>
<evidence type="ECO:0000313" key="2">
    <source>
        <dbReference type="Proteomes" id="UP001239111"/>
    </source>
</evidence>
<name>A0ACC2P9X8_9HYME</name>
<protein>
    <submittedName>
        <fullName evidence="1">Uncharacterized protein</fullName>
    </submittedName>
</protein>
<evidence type="ECO:0000313" key="1">
    <source>
        <dbReference type="EMBL" id="KAJ8678585.1"/>
    </source>
</evidence>
<dbReference type="Proteomes" id="UP001239111">
    <property type="component" value="Chromosome 2"/>
</dbReference>
<comment type="caution">
    <text evidence="1">The sequence shown here is derived from an EMBL/GenBank/DDBJ whole genome shotgun (WGS) entry which is preliminary data.</text>
</comment>
<organism evidence="1 2">
    <name type="scientific">Eretmocerus hayati</name>
    <dbReference type="NCBI Taxonomy" id="131215"/>
    <lineage>
        <taxon>Eukaryota</taxon>
        <taxon>Metazoa</taxon>
        <taxon>Ecdysozoa</taxon>
        <taxon>Arthropoda</taxon>
        <taxon>Hexapoda</taxon>
        <taxon>Insecta</taxon>
        <taxon>Pterygota</taxon>
        <taxon>Neoptera</taxon>
        <taxon>Endopterygota</taxon>
        <taxon>Hymenoptera</taxon>
        <taxon>Apocrita</taxon>
        <taxon>Proctotrupomorpha</taxon>
        <taxon>Chalcidoidea</taxon>
        <taxon>Aphelinidae</taxon>
        <taxon>Aphelininae</taxon>
        <taxon>Eretmocerus</taxon>
    </lineage>
</organism>
<dbReference type="EMBL" id="CM056742">
    <property type="protein sequence ID" value="KAJ8678585.1"/>
    <property type="molecule type" value="Genomic_DNA"/>
</dbReference>
<proteinExistence type="predicted"/>
<keyword evidence="2" id="KW-1185">Reference proteome</keyword>
<sequence>MWVSLRSTNSAALINGFISEEQDIHRSDLFNATIGSSKYLGDSIRLEKRQTDAPVEEIKDDSTVPLDPEDLKILGEPTAKENNESLLHVDVRTLWKNLVLTGLDEEPRLDF</sequence>